<evidence type="ECO:0000313" key="3">
    <source>
        <dbReference type="Proteomes" id="UP000215027"/>
    </source>
</evidence>
<accession>A0A160T2M9</accession>
<name>A0A160T2M9_9CHLR</name>
<feature type="transmembrane region" description="Helical" evidence="1">
    <location>
        <begin position="6"/>
        <end position="26"/>
    </location>
</feature>
<dbReference type="KEGG" id="pbf:CFX0092_A0842"/>
<keyword evidence="1" id="KW-0472">Membrane</keyword>
<proteinExistence type="predicted"/>
<keyword evidence="1" id="KW-0812">Transmembrane</keyword>
<keyword evidence="1" id="KW-1133">Transmembrane helix</keyword>
<keyword evidence="3" id="KW-1185">Reference proteome</keyword>
<reference evidence="2" key="1">
    <citation type="submission" date="2016-01" db="EMBL/GenBank/DDBJ databases">
        <authorList>
            <person name="Mcilroy J.S."/>
            <person name="Karst M S."/>
            <person name="Albertsen M."/>
        </authorList>
    </citation>
    <scope>NUCLEOTIDE SEQUENCE</scope>
    <source>
        <strain evidence="2">Cfx-K</strain>
    </source>
</reference>
<dbReference type="Proteomes" id="UP000215027">
    <property type="component" value="Chromosome I"/>
</dbReference>
<evidence type="ECO:0000256" key="1">
    <source>
        <dbReference type="SAM" id="Phobius"/>
    </source>
</evidence>
<dbReference type="EMBL" id="LN890655">
    <property type="protein sequence ID" value="CUS02720.2"/>
    <property type="molecule type" value="Genomic_DNA"/>
</dbReference>
<organism evidence="2 3">
    <name type="scientific">Candidatus Promineifilum breve</name>
    <dbReference type="NCBI Taxonomy" id="1806508"/>
    <lineage>
        <taxon>Bacteria</taxon>
        <taxon>Bacillati</taxon>
        <taxon>Chloroflexota</taxon>
        <taxon>Ardenticatenia</taxon>
        <taxon>Candidatus Promineifilales</taxon>
        <taxon>Candidatus Promineifilaceae</taxon>
        <taxon>Candidatus Promineifilum</taxon>
    </lineage>
</organism>
<dbReference type="AlphaFoldDB" id="A0A160T2M9"/>
<sequence length="51" mass="5417">MADIAVMDWLAAVPTAVAGMLLLGLLKKARDEKAKKEKALAPAVARKKQQG</sequence>
<evidence type="ECO:0000313" key="2">
    <source>
        <dbReference type="EMBL" id="CUS02720.2"/>
    </source>
</evidence>
<protein>
    <submittedName>
        <fullName evidence="2">Uncharacterized protein</fullName>
    </submittedName>
</protein>
<gene>
    <name evidence="2" type="ORF">CFX0092_A0842</name>
</gene>